<feature type="domain" description="Outer membrane protein beta-barrel" evidence="3">
    <location>
        <begin position="11"/>
        <end position="188"/>
    </location>
</feature>
<evidence type="ECO:0000259" key="3">
    <source>
        <dbReference type="Pfam" id="PF13505"/>
    </source>
</evidence>
<dbReference type="Proteomes" id="UP000321124">
    <property type="component" value="Chromosome"/>
</dbReference>
<evidence type="ECO:0000256" key="1">
    <source>
        <dbReference type="ARBA" id="ARBA00022729"/>
    </source>
</evidence>
<name>A0A5B8QTI2_9GAMM</name>
<accession>A0A5B8QTI2</accession>
<keyword evidence="1 2" id="KW-0732">Signal</keyword>
<proteinExistence type="predicted"/>
<feature type="chain" id="PRO_5022924588" evidence="2">
    <location>
        <begin position="24"/>
        <end position="188"/>
    </location>
</feature>
<dbReference type="KEGG" id="sdeo:D0436_05305"/>
<evidence type="ECO:0000313" key="5">
    <source>
        <dbReference type="Proteomes" id="UP000321124"/>
    </source>
</evidence>
<feature type="signal peptide" evidence="2">
    <location>
        <begin position="1"/>
        <end position="23"/>
    </location>
</feature>
<protein>
    <submittedName>
        <fullName evidence="4">Porin family protein</fullName>
    </submittedName>
</protein>
<dbReference type="AlphaFoldDB" id="A0A5B8QTI2"/>
<dbReference type="EMBL" id="CP031775">
    <property type="protein sequence ID" value="QDZ89940.1"/>
    <property type="molecule type" value="Genomic_DNA"/>
</dbReference>
<organism evidence="4 5">
    <name type="scientific">Shewanella decolorationis</name>
    <dbReference type="NCBI Taxonomy" id="256839"/>
    <lineage>
        <taxon>Bacteria</taxon>
        <taxon>Pseudomonadati</taxon>
        <taxon>Pseudomonadota</taxon>
        <taxon>Gammaproteobacteria</taxon>
        <taxon>Alteromonadales</taxon>
        <taxon>Shewanellaceae</taxon>
        <taxon>Shewanella</taxon>
    </lineage>
</organism>
<evidence type="ECO:0000313" key="4">
    <source>
        <dbReference type="EMBL" id="QDZ89940.1"/>
    </source>
</evidence>
<dbReference type="RefSeq" id="WP_208661731.1">
    <property type="nucleotide sequence ID" value="NZ_CP031775.2"/>
</dbReference>
<dbReference type="InterPro" id="IPR011250">
    <property type="entry name" value="OMP/PagP_B-barrel"/>
</dbReference>
<evidence type="ECO:0000256" key="2">
    <source>
        <dbReference type="SAM" id="SignalP"/>
    </source>
</evidence>
<dbReference type="Pfam" id="PF13505">
    <property type="entry name" value="OMP_b-brl"/>
    <property type="match status" value="1"/>
</dbReference>
<gene>
    <name evidence="4" type="ORF">D0436_05305</name>
</gene>
<dbReference type="SUPFAM" id="SSF56925">
    <property type="entry name" value="OMPA-like"/>
    <property type="match status" value="1"/>
</dbReference>
<dbReference type="InterPro" id="IPR027385">
    <property type="entry name" value="Beta-barrel_OMP"/>
</dbReference>
<dbReference type="Gene3D" id="2.40.160.20">
    <property type="match status" value="1"/>
</dbReference>
<reference evidence="4 5" key="1">
    <citation type="journal article" date="2019" name="Ecotoxicol. Environ. Saf.">
        <title>Microbial characterization of heavy metal resistant bacterial strains isolated from an electroplating wastewater treatment plant.</title>
        <authorList>
            <person name="Cai X."/>
            <person name="Zheng X."/>
            <person name="Zhang D."/>
            <person name="Iqbal W."/>
            <person name="Liu C."/>
            <person name="Yang B."/>
            <person name="Zhao X."/>
            <person name="Lu X."/>
            <person name="Mao Y."/>
        </authorList>
    </citation>
    <scope>NUCLEOTIDE SEQUENCE [LARGE SCALE GENOMIC DNA]</scope>
    <source>
        <strain evidence="4 5">Ni1-3</strain>
    </source>
</reference>
<sequence length="188" mass="20960">MLGNKTKLSLVILALLTSPAALSADEKHGFSAAIGGGSVAKYGGMTLYDFTYRYQFTPDWGAEIGYSLFQSEVWTSVIYGVAEQYTLDNSYATRLAATYTYQVSPRHSIIFKAGLGQAEANYERHDYDHDNDQLVLLDEYSDDGYGIYTALGWRCRFFSGFEILSSVAYQNSGPFEMTNITFGFGYSF</sequence>